<dbReference type="AlphaFoldDB" id="A0A1L3ET83"/>
<name>A0A1L3ET83_9GAMM</name>
<dbReference type="KEGG" id="lrz:BJI69_10475"/>
<dbReference type="EMBL" id="CP017480">
    <property type="protein sequence ID" value="APG04278.1"/>
    <property type="molecule type" value="Genomic_DNA"/>
</dbReference>
<dbReference type="Proteomes" id="UP000182987">
    <property type="component" value="Chromosome"/>
</dbReference>
<dbReference type="CDD" id="cd09598">
    <property type="entry name" value="M4_like"/>
    <property type="match status" value="1"/>
</dbReference>
<sequence>MRSWTILAQDPSILGAGGKALTSTVSVPSERLERGPKGYRVHVIDYDASSDTFYRARDKDIDKDTFAKVTDIEKLVRNPYFHQQNVYAIVMSTLQAFEGALGRPVPWGFPTPSHQIKVAPHAFADANAYYSRESESLNFGYFPDSKGKQVFTCLSHDIVVHETTHALLDGLRPSYLLPSSPDQAAFHEGFSDIVALLSVFQGESIIERLLVPLTDRSGRIPLQHLTAAALGGTQIAKLAEQMGAALSGVPTSSLRASLRIKPNKGHYTSARFAEEHDRGELLVAIVLRAFFEVWARRLKPLAQGYPNGIARSVVTDEGTTAAKQLLRILIRALDYMPPVDLTFPDFLSAVITADMQLYPDDTRYRYREVLMTSFEAYGVNPAARARPDGAWQPPPASEFTLTGTHFERMQREPLEVFRFIWENKAALGIERNAFSRVTSVRPVLRISNDQTLLRETVVEYIQELSVYASELKSLGIRKPDGMPTNRLIQLYGGGTLVFNEYGLLKFHIGTGVKSPRQSDRLQSLWDRGYFSQQITASARIASLHRDRVLRPLLSTREQW</sequence>
<keyword evidence="2" id="KW-1185">Reference proteome</keyword>
<protein>
    <recommendedName>
        <fullName evidence="3">Peptidase M4 domain-containing protein</fullName>
    </recommendedName>
</protein>
<organism evidence="1 2">
    <name type="scientific">Luteibacter rhizovicinus DSM 16549</name>
    <dbReference type="NCBI Taxonomy" id="1440763"/>
    <lineage>
        <taxon>Bacteria</taxon>
        <taxon>Pseudomonadati</taxon>
        <taxon>Pseudomonadota</taxon>
        <taxon>Gammaproteobacteria</taxon>
        <taxon>Lysobacterales</taxon>
        <taxon>Rhodanobacteraceae</taxon>
        <taxon>Luteibacter</taxon>
    </lineage>
</organism>
<reference evidence="2" key="1">
    <citation type="submission" date="2016-09" db="EMBL/GenBank/DDBJ databases">
        <authorList>
            <person name="Lysoe E."/>
        </authorList>
    </citation>
    <scope>NUCLEOTIDE SEQUENCE [LARGE SCALE GENOMIC DNA]</scope>
    <source>
        <strain evidence="2">LJ96T</strain>
    </source>
</reference>
<evidence type="ECO:0000313" key="2">
    <source>
        <dbReference type="Proteomes" id="UP000182987"/>
    </source>
</evidence>
<evidence type="ECO:0008006" key="3">
    <source>
        <dbReference type="Google" id="ProtNLM"/>
    </source>
</evidence>
<dbReference type="SUPFAM" id="SSF55486">
    <property type="entry name" value="Metalloproteases ('zincins'), catalytic domain"/>
    <property type="match status" value="1"/>
</dbReference>
<dbReference type="STRING" id="1440763.BJI69_10475"/>
<gene>
    <name evidence="1" type="ORF">BJI69_10475</name>
</gene>
<accession>A0A1L3ET83</accession>
<evidence type="ECO:0000313" key="1">
    <source>
        <dbReference type="EMBL" id="APG04278.1"/>
    </source>
</evidence>
<proteinExistence type="predicted"/>